<evidence type="ECO:0000256" key="5">
    <source>
        <dbReference type="ARBA" id="ARBA00023136"/>
    </source>
</evidence>
<evidence type="ECO:0000256" key="6">
    <source>
        <dbReference type="SAM" id="Coils"/>
    </source>
</evidence>
<dbReference type="InterPro" id="IPR013656">
    <property type="entry name" value="PAS_4"/>
</dbReference>
<feature type="region of interest" description="Disordered" evidence="7">
    <location>
        <begin position="130"/>
        <end position="168"/>
    </location>
</feature>
<dbReference type="SMART" id="SM00091">
    <property type="entry name" value="PAS"/>
    <property type="match status" value="1"/>
</dbReference>
<dbReference type="GO" id="GO:0004673">
    <property type="term" value="F:protein histidine kinase activity"/>
    <property type="evidence" value="ECO:0007669"/>
    <property type="project" value="UniProtKB-EC"/>
</dbReference>
<evidence type="ECO:0000256" key="4">
    <source>
        <dbReference type="ARBA" id="ARBA00022777"/>
    </source>
</evidence>
<dbReference type="PRINTS" id="PR00344">
    <property type="entry name" value="BCTRLSENSOR"/>
</dbReference>
<dbReference type="PROSITE" id="PS50112">
    <property type="entry name" value="PAS"/>
    <property type="match status" value="1"/>
</dbReference>
<dbReference type="NCBIfam" id="TIGR00229">
    <property type="entry name" value="sensory_box"/>
    <property type="match status" value="1"/>
</dbReference>
<dbReference type="InterPro" id="IPR029016">
    <property type="entry name" value="GAF-like_dom_sf"/>
</dbReference>
<dbReference type="SUPFAM" id="SSF55874">
    <property type="entry name" value="ATPase domain of HSP90 chaperone/DNA topoisomerase II/histidine kinase"/>
    <property type="match status" value="1"/>
</dbReference>
<feature type="compositionally biased region" description="Basic and acidic residues" evidence="7">
    <location>
        <begin position="141"/>
        <end position="154"/>
    </location>
</feature>
<dbReference type="Pfam" id="PF13185">
    <property type="entry name" value="GAF_2"/>
    <property type="match status" value="1"/>
</dbReference>
<evidence type="ECO:0000256" key="1">
    <source>
        <dbReference type="ARBA" id="ARBA00000085"/>
    </source>
</evidence>
<evidence type="ECO:0000259" key="8">
    <source>
        <dbReference type="PROSITE" id="PS50109"/>
    </source>
</evidence>
<dbReference type="SMART" id="SM00065">
    <property type="entry name" value="GAF"/>
    <property type="match status" value="1"/>
</dbReference>
<comment type="caution">
    <text evidence="10">The sequence shown here is derived from an EMBL/GenBank/DDBJ whole genome shotgun (WGS) entry which is preliminary data.</text>
</comment>
<dbReference type="InterPro" id="IPR036890">
    <property type="entry name" value="HATPase_C_sf"/>
</dbReference>
<dbReference type="Pfam" id="PF08448">
    <property type="entry name" value="PAS_4"/>
    <property type="match status" value="3"/>
</dbReference>
<organism evidence="10 11">
    <name type="scientific">Halorubellus litoreus</name>
    <dbReference type="NCBI Taxonomy" id="755308"/>
    <lineage>
        <taxon>Archaea</taxon>
        <taxon>Methanobacteriati</taxon>
        <taxon>Methanobacteriota</taxon>
        <taxon>Stenosarchaea group</taxon>
        <taxon>Halobacteria</taxon>
        <taxon>Halobacteriales</taxon>
        <taxon>Halorubellaceae</taxon>
        <taxon>Halorubellus</taxon>
    </lineage>
</organism>
<evidence type="ECO:0000313" key="10">
    <source>
        <dbReference type="EMBL" id="MFC6951811.1"/>
    </source>
</evidence>
<dbReference type="InterPro" id="IPR035965">
    <property type="entry name" value="PAS-like_dom_sf"/>
</dbReference>
<dbReference type="Gene3D" id="3.30.565.10">
    <property type="entry name" value="Histidine kinase-like ATPase, C-terminal domain"/>
    <property type="match status" value="1"/>
</dbReference>
<dbReference type="PANTHER" id="PTHR42878:SF15">
    <property type="entry name" value="BACTERIOPHYTOCHROME"/>
    <property type="match status" value="1"/>
</dbReference>
<dbReference type="SMART" id="SM00387">
    <property type="entry name" value="HATPase_c"/>
    <property type="match status" value="1"/>
</dbReference>
<keyword evidence="3" id="KW-0808">Transferase</keyword>
<evidence type="ECO:0000256" key="7">
    <source>
        <dbReference type="SAM" id="MobiDB-lite"/>
    </source>
</evidence>
<dbReference type="InterPro" id="IPR003594">
    <property type="entry name" value="HATPase_dom"/>
</dbReference>
<feature type="domain" description="PAS" evidence="9">
    <location>
        <begin position="299"/>
        <end position="369"/>
    </location>
</feature>
<dbReference type="InterPro" id="IPR004358">
    <property type="entry name" value="Sig_transdc_His_kin-like_C"/>
</dbReference>
<dbReference type="Gene3D" id="3.30.450.20">
    <property type="entry name" value="PAS domain"/>
    <property type="match status" value="3"/>
</dbReference>
<protein>
    <recommendedName>
        <fullName evidence="2">histidine kinase</fullName>
        <ecNumber evidence="2">2.7.13.3</ecNumber>
    </recommendedName>
</protein>
<dbReference type="PROSITE" id="PS50109">
    <property type="entry name" value="HIS_KIN"/>
    <property type="match status" value="1"/>
</dbReference>
<gene>
    <name evidence="10" type="ORF">ACFQGB_02945</name>
</gene>
<dbReference type="CDD" id="cd00130">
    <property type="entry name" value="PAS"/>
    <property type="match status" value="1"/>
</dbReference>
<dbReference type="SUPFAM" id="SSF55785">
    <property type="entry name" value="PYP-like sensor domain (PAS domain)"/>
    <property type="match status" value="3"/>
</dbReference>
<dbReference type="PANTHER" id="PTHR42878">
    <property type="entry name" value="TWO-COMPONENT HISTIDINE KINASE"/>
    <property type="match status" value="1"/>
</dbReference>
<sequence>MPDSHGIVCTGDGAGAVAATLAASDVDVEHVDGVETAVERAQTGAGVVLAVDAETDPAVVGRVRERLPKSPVVVVASAVDGALASAAVDANVTAFCTVDDDVVGTVERAFEPVWATARVPAVNRDGEAALGAASAASEGRSTPREVMGDDESRIGDASQPGPRPAVDNWRGHVVDRLFETSPDRLVVFEPDGTVVRANDRAREEFAISIGETRTGDVDVYDTDGEFVSPDARPWASVFRTGEASYGHQFRVDPVDGESAWYVVDVVPLGDDPVAAFASFRDVTDDERARERLRQRKNELVAELDETLERVTDAFFALDDEFQFTYVNETAAELIDVDPEAVTGESIWEAFPQAAGTTFADQYRAAMREQESVAFEEYFPPLSTWFAVRAYPSESGLSVYFQDVTDRKHREEALNERLAQQEVVSELSREAIERADVDGFLRQATERTAETLGASSASLLEFGDGGPESEARVRACVGDADAVEGTVDVQPTSVHDREDPGVVAAEVGANDAPWGELVVTVADPDAVSADDRRFVRSVANVVASAIDRKRRERTLATKNERLAALDQLSRVVRDINRELSGYSSREEIERVVCERLANASSYEFAWIGDADGDGDVYVRTEAGVDGVLDERDLSLDASAANAPAATALREDALAATQDVRTGHVDDEWRAHAEAEGYRSSVAVPLVHEDETFGVLSIYADRPHAFDGRERRVVEQLGEVVGLAIALAERDRELRERERQYRTLAENVPNATVTMFDTECAYVTVAGSLYERVLGVDEDALVGSAPGDVDALPEPVRDTLCSAHEDALAGDLVEREVALDDRTLVVRAIPVRDDGSITGGISLAQDVTERRERRAQLEHERERLEYVNRLLRHNLLNSLNVAHARTDMLEGHVDESVEGHLETAASRLAEMIDFVETMRSLMHILVEDDHDSEPIALDAVLDSEIEKLEGAFDVAVDAEGLPGIAVAADELLPEVFENLLVNAVQHNDATDPEVFVDVAVDEEAETATVYVADNGSGVDESMRDDLFRKGEKGFDSPGTGFGLYLVRETVDAYGGEVALVDDEHSGATFAVTLPLADGTAD</sequence>
<dbReference type="InterPro" id="IPR005467">
    <property type="entry name" value="His_kinase_dom"/>
</dbReference>
<evidence type="ECO:0000256" key="3">
    <source>
        <dbReference type="ARBA" id="ARBA00022679"/>
    </source>
</evidence>
<evidence type="ECO:0000313" key="11">
    <source>
        <dbReference type="Proteomes" id="UP001596395"/>
    </source>
</evidence>
<dbReference type="InterPro" id="IPR003018">
    <property type="entry name" value="GAF"/>
</dbReference>
<comment type="catalytic activity">
    <reaction evidence="1">
        <text>ATP + protein L-histidine = ADP + protein N-phospho-L-histidine.</text>
        <dbReference type="EC" id="2.7.13.3"/>
    </reaction>
</comment>
<dbReference type="SUPFAM" id="SSF55781">
    <property type="entry name" value="GAF domain-like"/>
    <property type="match status" value="2"/>
</dbReference>
<feature type="compositionally biased region" description="Low complexity" evidence="7">
    <location>
        <begin position="130"/>
        <end position="139"/>
    </location>
</feature>
<name>A0ABD5VG36_9EURY</name>
<dbReference type="Proteomes" id="UP001596395">
    <property type="component" value="Unassembled WGS sequence"/>
</dbReference>
<evidence type="ECO:0000256" key="2">
    <source>
        <dbReference type="ARBA" id="ARBA00012438"/>
    </source>
</evidence>
<keyword evidence="5" id="KW-0472">Membrane</keyword>
<dbReference type="RefSeq" id="WP_336348823.1">
    <property type="nucleotide sequence ID" value="NZ_JAZAQL010000001.1"/>
</dbReference>
<evidence type="ECO:0000259" key="9">
    <source>
        <dbReference type="PROSITE" id="PS50112"/>
    </source>
</evidence>
<dbReference type="EC" id="2.7.13.3" evidence="2"/>
<dbReference type="InterPro" id="IPR000014">
    <property type="entry name" value="PAS"/>
</dbReference>
<dbReference type="Pfam" id="PF02518">
    <property type="entry name" value="HATPase_c"/>
    <property type="match status" value="1"/>
</dbReference>
<dbReference type="InterPro" id="IPR050351">
    <property type="entry name" value="BphY/WalK/GraS-like"/>
</dbReference>
<accession>A0ABD5VG36</accession>
<keyword evidence="11" id="KW-1185">Reference proteome</keyword>
<feature type="coiled-coil region" evidence="6">
    <location>
        <begin position="282"/>
        <end position="313"/>
    </location>
</feature>
<proteinExistence type="predicted"/>
<keyword evidence="4" id="KW-0418">Kinase</keyword>
<dbReference type="EMBL" id="JBHSXN010000001">
    <property type="protein sequence ID" value="MFC6951811.1"/>
    <property type="molecule type" value="Genomic_DNA"/>
</dbReference>
<dbReference type="Gene3D" id="3.30.450.40">
    <property type="match status" value="1"/>
</dbReference>
<reference evidence="10 11" key="1">
    <citation type="journal article" date="2019" name="Int. J. Syst. Evol. Microbiol.">
        <title>The Global Catalogue of Microorganisms (GCM) 10K type strain sequencing project: providing services to taxonomists for standard genome sequencing and annotation.</title>
        <authorList>
            <consortium name="The Broad Institute Genomics Platform"/>
            <consortium name="The Broad Institute Genome Sequencing Center for Infectious Disease"/>
            <person name="Wu L."/>
            <person name="Ma J."/>
        </authorList>
    </citation>
    <scope>NUCLEOTIDE SEQUENCE [LARGE SCALE GENOMIC DNA]</scope>
    <source>
        <strain evidence="10 11">GX26</strain>
    </source>
</reference>
<dbReference type="GO" id="GO:0016020">
    <property type="term" value="C:membrane"/>
    <property type="evidence" value="ECO:0007669"/>
    <property type="project" value="UniProtKB-SubCell"/>
</dbReference>
<feature type="domain" description="Histidine kinase" evidence="8">
    <location>
        <begin position="868"/>
        <end position="1075"/>
    </location>
</feature>
<keyword evidence="6" id="KW-0175">Coiled coil</keyword>
<dbReference type="AlphaFoldDB" id="A0ABD5VG36"/>